<name>A0A2S2PDH7_SCHGA</name>
<evidence type="ECO:0000313" key="1">
    <source>
        <dbReference type="EMBL" id="MBY27507.1"/>
    </source>
</evidence>
<gene>
    <name evidence="1" type="ORF">g.17832</name>
</gene>
<sequence length="108" mass="12009">MSLVEGVVFSDAFSMHPKAALINRRALPVSTQRPNASCVVIPLWSTLGVYQYHLPKHTPCFPCTNLTGKSHPSSSTHIASLSTATNTNAPQYPCHQVHRRYKYVQTCR</sequence>
<dbReference type="EMBL" id="GGMR01014888">
    <property type="protein sequence ID" value="MBY27507.1"/>
    <property type="molecule type" value="Transcribed_RNA"/>
</dbReference>
<protein>
    <submittedName>
        <fullName evidence="1">Uncharacterized protein</fullName>
    </submittedName>
</protein>
<dbReference type="AlphaFoldDB" id="A0A2S2PDH7"/>
<proteinExistence type="predicted"/>
<accession>A0A2S2PDH7</accession>
<organism evidence="1">
    <name type="scientific">Schizaphis graminum</name>
    <name type="common">Green bug aphid</name>
    <dbReference type="NCBI Taxonomy" id="13262"/>
    <lineage>
        <taxon>Eukaryota</taxon>
        <taxon>Metazoa</taxon>
        <taxon>Ecdysozoa</taxon>
        <taxon>Arthropoda</taxon>
        <taxon>Hexapoda</taxon>
        <taxon>Insecta</taxon>
        <taxon>Pterygota</taxon>
        <taxon>Neoptera</taxon>
        <taxon>Paraneoptera</taxon>
        <taxon>Hemiptera</taxon>
        <taxon>Sternorrhyncha</taxon>
        <taxon>Aphidomorpha</taxon>
        <taxon>Aphidoidea</taxon>
        <taxon>Aphididae</taxon>
        <taxon>Aphidini</taxon>
        <taxon>Schizaphis</taxon>
    </lineage>
</organism>
<reference evidence="1" key="1">
    <citation type="submission" date="2018-04" db="EMBL/GenBank/DDBJ databases">
        <title>Transcriptome of Schizaphis graminum biotype I.</title>
        <authorList>
            <person name="Scully E.D."/>
            <person name="Geib S.M."/>
            <person name="Palmer N.A."/>
            <person name="Koch K."/>
            <person name="Bradshaw J."/>
            <person name="Heng-Moss T."/>
            <person name="Sarath G."/>
        </authorList>
    </citation>
    <scope>NUCLEOTIDE SEQUENCE</scope>
</reference>